<dbReference type="Pfam" id="PF10026">
    <property type="entry name" value="DUF2268"/>
    <property type="match status" value="1"/>
</dbReference>
<evidence type="ECO:0000313" key="2">
    <source>
        <dbReference type="EMBL" id="RRD51018.1"/>
    </source>
</evidence>
<dbReference type="AlphaFoldDB" id="A0A3P1WYM5"/>
<evidence type="ECO:0000313" key="3">
    <source>
        <dbReference type="Proteomes" id="UP000280935"/>
    </source>
</evidence>
<accession>A0A3P1WYM5</accession>
<evidence type="ECO:0000259" key="1">
    <source>
        <dbReference type="Pfam" id="PF10026"/>
    </source>
</evidence>
<proteinExistence type="predicted"/>
<reference evidence="2 3" key="1">
    <citation type="submission" date="2018-11" db="EMBL/GenBank/DDBJ databases">
        <title>Genomes From Bacteria Associated with the Canine Oral Cavity: a Test Case for Automated Genome-Based Taxonomic Assignment.</title>
        <authorList>
            <person name="Coil D.A."/>
            <person name="Jospin G."/>
            <person name="Darling A.E."/>
            <person name="Wallis C."/>
            <person name="Davis I.J."/>
            <person name="Harris S."/>
            <person name="Eisen J.A."/>
            <person name="Holcombe L.J."/>
            <person name="O'Flynn C."/>
        </authorList>
    </citation>
    <scope>NUCLEOTIDE SEQUENCE [LARGE SCALE GENOMIC DNA]</scope>
    <source>
        <strain evidence="2 3">OH2822_COT-296</strain>
    </source>
</reference>
<dbReference type="EMBL" id="RQYT01000003">
    <property type="protein sequence ID" value="RRD51018.1"/>
    <property type="molecule type" value="Genomic_DNA"/>
</dbReference>
<organism evidence="2 3">
    <name type="scientific">Arachnia propionica</name>
    <dbReference type="NCBI Taxonomy" id="1750"/>
    <lineage>
        <taxon>Bacteria</taxon>
        <taxon>Bacillati</taxon>
        <taxon>Actinomycetota</taxon>
        <taxon>Actinomycetes</taxon>
        <taxon>Propionibacteriales</taxon>
        <taxon>Propionibacteriaceae</taxon>
        <taxon>Arachnia</taxon>
    </lineage>
</organism>
<dbReference type="InterPro" id="IPR018728">
    <property type="entry name" value="DUF2268"/>
</dbReference>
<gene>
    <name evidence="2" type="ORF">EII35_02625</name>
</gene>
<sequence>MLDSLDQTLTILDAPETRRPELLVTMRQPMSGMFPWIPGGPDHLMTHRGTFGFPLTGHDDLLREALAMMRSAGVPERVEAGLGTALQALREADPDLEFPDELRVLITLGNPADDHFMHEIQGLSAFGGIAGFIELTLWPNPTVMDRVEAIAAHELHHNVRYGPGGIVWNPMTVAVGEQVVAEGLADVFARELHGLAGPTHFVRASGEHDPAVVKVLSGLEITGMQNLVPWVHGDAAARRFGAEPVGLSTGAGYAAGRVLVENHLSATRTTAAANVRTDWRVVAESSRSNHDPKADT</sequence>
<name>A0A3P1WYM5_9ACTN</name>
<dbReference type="Proteomes" id="UP000280935">
    <property type="component" value="Unassembled WGS sequence"/>
</dbReference>
<dbReference type="OrthoDB" id="3172031at2"/>
<comment type="caution">
    <text evidence="2">The sequence shown here is derived from an EMBL/GenBank/DDBJ whole genome shotgun (WGS) entry which is preliminary data.</text>
</comment>
<protein>
    <submittedName>
        <fullName evidence="2">Peptidase</fullName>
    </submittedName>
</protein>
<feature type="domain" description="DUF2268" evidence="1">
    <location>
        <begin position="101"/>
        <end position="275"/>
    </location>
</feature>